<dbReference type="AlphaFoldDB" id="A0A2R5F5U6"/>
<gene>
    <name evidence="1" type="ORF">NMK_1198</name>
</gene>
<reference evidence="1 2" key="1">
    <citation type="journal article" date="2018" name="Environ. Microbiol.">
        <title>Isolation and genomic characterization of Novimethylophilus kurashikiensis gen. nov. sp. nov., a new lanthanide-dependent methylotrophic species of Methylophilaceae.</title>
        <authorList>
            <person name="Lv H."/>
            <person name="Sahin N."/>
            <person name="Tani A."/>
        </authorList>
    </citation>
    <scope>NUCLEOTIDE SEQUENCE [LARGE SCALE GENOMIC DNA]</scope>
    <source>
        <strain evidence="1 2">La2-4</strain>
    </source>
</reference>
<comment type="caution">
    <text evidence="1">The sequence shown here is derived from an EMBL/GenBank/DDBJ whole genome shotgun (WGS) entry which is preliminary data.</text>
</comment>
<sequence>MASINVKQIDDTTFDVAVEDRTSTHHTVTVPLEYAASVAPGVPLGRLVRTSFEFLLERESNSSILRKFDLPVIARYFPEYRTEIRKMLDRDEAR</sequence>
<organism evidence="1 2">
    <name type="scientific">Novimethylophilus kurashikiensis</name>
    <dbReference type="NCBI Taxonomy" id="1825523"/>
    <lineage>
        <taxon>Bacteria</taxon>
        <taxon>Pseudomonadati</taxon>
        <taxon>Pseudomonadota</taxon>
        <taxon>Betaproteobacteria</taxon>
        <taxon>Nitrosomonadales</taxon>
        <taxon>Methylophilaceae</taxon>
        <taxon>Novimethylophilus</taxon>
    </lineage>
</organism>
<dbReference type="Proteomes" id="UP000245081">
    <property type="component" value="Unassembled WGS sequence"/>
</dbReference>
<name>A0A2R5F5U6_9PROT</name>
<proteinExistence type="predicted"/>
<dbReference type="EMBL" id="BDOQ01000003">
    <property type="protein sequence ID" value="GBG13647.1"/>
    <property type="molecule type" value="Genomic_DNA"/>
</dbReference>
<keyword evidence="2" id="KW-1185">Reference proteome</keyword>
<protein>
    <submittedName>
        <fullName evidence="1">Uncharacterized protein</fullName>
    </submittedName>
</protein>
<evidence type="ECO:0000313" key="2">
    <source>
        <dbReference type="Proteomes" id="UP000245081"/>
    </source>
</evidence>
<dbReference type="OrthoDB" id="9807072at2"/>
<accession>A0A2R5F5U6</accession>
<dbReference type="RefSeq" id="WP_109014824.1">
    <property type="nucleotide sequence ID" value="NZ_BDOQ01000003.1"/>
</dbReference>
<evidence type="ECO:0000313" key="1">
    <source>
        <dbReference type="EMBL" id="GBG13647.1"/>
    </source>
</evidence>